<feature type="region of interest" description="Disordered" evidence="1">
    <location>
        <begin position="104"/>
        <end position="155"/>
    </location>
</feature>
<protein>
    <submittedName>
        <fullName evidence="2">Uncharacterized protein</fullName>
    </submittedName>
</protein>
<reference evidence="2 3" key="1">
    <citation type="submission" date="2019-03" db="EMBL/GenBank/DDBJ databases">
        <title>First draft genome of Liparis tanakae, snailfish: a comprehensive survey of snailfish specific genes.</title>
        <authorList>
            <person name="Kim W."/>
            <person name="Song I."/>
            <person name="Jeong J.-H."/>
            <person name="Kim D."/>
            <person name="Kim S."/>
            <person name="Ryu S."/>
            <person name="Song J.Y."/>
            <person name="Lee S.K."/>
        </authorList>
    </citation>
    <scope>NUCLEOTIDE SEQUENCE [LARGE SCALE GENOMIC DNA]</scope>
    <source>
        <tissue evidence="2">Muscle</tissue>
    </source>
</reference>
<dbReference type="Proteomes" id="UP000314294">
    <property type="component" value="Unassembled WGS sequence"/>
</dbReference>
<dbReference type="AlphaFoldDB" id="A0A4Z2ID28"/>
<organism evidence="2 3">
    <name type="scientific">Liparis tanakae</name>
    <name type="common">Tanaka's snailfish</name>
    <dbReference type="NCBI Taxonomy" id="230148"/>
    <lineage>
        <taxon>Eukaryota</taxon>
        <taxon>Metazoa</taxon>
        <taxon>Chordata</taxon>
        <taxon>Craniata</taxon>
        <taxon>Vertebrata</taxon>
        <taxon>Euteleostomi</taxon>
        <taxon>Actinopterygii</taxon>
        <taxon>Neopterygii</taxon>
        <taxon>Teleostei</taxon>
        <taxon>Neoteleostei</taxon>
        <taxon>Acanthomorphata</taxon>
        <taxon>Eupercaria</taxon>
        <taxon>Perciformes</taxon>
        <taxon>Cottioidei</taxon>
        <taxon>Cottales</taxon>
        <taxon>Liparidae</taxon>
        <taxon>Liparis</taxon>
    </lineage>
</organism>
<dbReference type="EMBL" id="SRLO01000101">
    <property type="protein sequence ID" value="TNN75631.1"/>
    <property type="molecule type" value="Genomic_DNA"/>
</dbReference>
<evidence type="ECO:0000313" key="3">
    <source>
        <dbReference type="Proteomes" id="UP000314294"/>
    </source>
</evidence>
<comment type="caution">
    <text evidence="2">The sequence shown here is derived from an EMBL/GenBank/DDBJ whole genome shotgun (WGS) entry which is preliminary data.</text>
</comment>
<name>A0A4Z2ID28_9TELE</name>
<accession>A0A4Z2ID28</accession>
<evidence type="ECO:0000313" key="2">
    <source>
        <dbReference type="EMBL" id="TNN75631.1"/>
    </source>
</evidence>
<keyword evidence="3" id="KW-1185">Reference proteome</keyword>
<evidence type="ECO:0000256" key="1">
    <source>
        <dbReference type="SAM" id="MobiDB-lite"/>
    </source>
</evidence>
<gene>
    <name evidence="2" type="ORF">EYF80_014181</name>
</gene>
<proteinExistence type="predicted"/>
<sequence>MNPGPSAALSSGCGKLKGDELFESLQVLGVQFNVVVTGALHPQRLDGAGAALVHGQAVGEVDDLVFRTVDHQHWGRHLGHLVNAVKQKETEGYGVNWKAVVTENRPVRERGEEPDGMFPRQHSQSGEEAVSNPPDIAGQAERGRAEMSSRRLPQRTCQAASMSAYRFFSEGLPVLTP</sequence>